<feature type="region of interest" description="Disordered" evidence="1">
    <location>
        <begin position="1"/>
        <end position="184"/>
    </location>
</feature>
<dbReference type="GeneID" id="18820067"/>
<dbReference type="HOGENOM" id="CLU_1511476_0_0_1"/>
<accession>F8P244</accession>
<dbReference type="EMBL" id="GL945436">
    <property type="protein sequence ID" value="EGO23222.1"/>
    <property type="molecule type" value="Genomic_DNA"/>
</dbReference>
<reference evidence="2" key="1">
    <citation type="submission" date="2011-04" db="EMBL/GenBank/DDBJ databases">
        <title>Evolution of plant cell wall degrading machinery underlies the functional diversity of forest fungi.</title>
        <authorList>
            <consortium name="US DOE Joint Genome Institute (JGI-PGF)"/>
            <person name="Eastwood D.C."/>
            <person name="Floudas D."/>
            <person name="Binder M."/>
            <person name="Majcherczyk A."/>
            <person name="Schneider P."/>
            <person name="Aerts A."/>
            <person name="Asiegbu F.O."/>
            <person name="Baker S.E."/>
            <person name="Barry K."/>
            <person name="Bendiksby M."/>
            <person name="Blumentritt M."/>
            <person name="Coutinho P.M."/>
            <person name="Cullen D."/>
            <person name="Cullen D."/>
            <person name="Gathman A."/>
            <person name="Goodell B."/>
            <person name="Henrissat B."/>
            <person name="Ihrmark K."/>
            <person name="Kauserud H."/>
            <person name="Kohler A."/>
            <person name="LaButti K."/>
            <person name="Lapidus A."/>
            <person name="Lavin J.L."/>
            <person name="Lee Y.-H."/>
            <person name="Lindquist E."/>
            <person name="Lilly W."/>
            <person name="Lucas S."/>
            <person name="Morin E."/>
            <person name="Murat C."/>
            <person name="Oguiza J.A."/>
            <person name="Park J."/>
            <person name="Pisabarro A.G."/>
            <person name="Riley R."/>
            <person name="Rosling A."/>
            <person name="Salamov A."/>
            <person name="Schmidt O."/>
            <person name="Schmutz J."/>
            <person name="Skrede I."/>
            <person name="Stenlid J."/>
            <person name="Wiebenga A."/>
            <person name="Xie X."/>
            <person name="Kues U."/>
            <person name="Hibbett D.S."/>
            <person name="Hoffmeister D."/>
            <person name="Hogberg N."/>
            <person name="Martin F."/>
            <person name="Grigoriev I.V."/>
            <person name="Watkinson S.C."/>
        </authorList>
    </citation>
    <scope>NUCLEOTIDE SEQUENCE</scope>
    <source>
        <strain evidence="2">S7.9</strain>
    </source>
</reference>
<gene>
    <name evidence="2" type="ORF">SERLADRAFT_472085</name>
</gene>
<name>F8P244_SERL9</name>
<evidence type="ECO:0000256" key="1">
    <source>
        <dbReference type="SAM" id="MobiDB-lite"/>
    </source>
</evidence>
<dbReference type="KEGG" id="sla:SERLADRAFT_472085"/>
<dbReference type="AlphaFoldDB" id="F8P244"/>
<dbReference type="RefSeq" id="XP_007320462.1">
    <property type="nucleotide sequence ID" value="XM_007320400.1"/>
</dbReference>
<organism>
    <name type="scientific">Serpula lacrymans var. lacrymans (strain S7.9)</name>
    <name type="common">Dry rot fungus</name>
    <dbReference type="NCBI Taxonomy" id="578457"/>
    <lineage>
        <taxon>Eukaryota</taxon>
        <taxon>Fungi</taxon>
        <taxon>Dikarya</taxon>
        <taxon>Basidiomycota</taxon>
        <taxon>Agaricomycotina</taxon>
        <taxon>Agaricomycetes</taxon>
        <taxon>Agaricomycetidae</taxon>
        <taxon>Boletales</taxon>
        <taxon>Coniophorineae</taxon>
        <taxon>Serpulaceae</taxon>
        <taxon>Serpula</taxon>
    </lineage>
</organism>
<proteinExistence type="predicted"/>
<dbReference type="Proteomes" id="UP000008064">
    <property type="component" value="Unassembled WGS sequence"/>
</dbReference>
<evidence type="ECO:0000313" key="2">
    <source>
        <dbReference type="EMBL" id="EGO23222.1"/>
    </source>
</evidence>
<sequence>MPNRDPKQSASDALYVNDRTSTGRSGKPMTHQEPSKPGIVRNTLLMRSQMSSLPCSTKGIALSRDTAEPGNNMTRQKWPVANAERLTTMAAARDPSLRDLNELPTKIHQMARPNDQSGTSPNNSSLQPSTSISTGDISQIPPQTLPTESTNPLPEPLPTKESSNSGRGYRAAPNRRRYPPLRPC</sequence>
<feature type="compositionally biased region" description="Polar residues" evidence="1">
    <location>
        <begin position="114"/>
        <end position="152"/>
    </location>
</feature>
<feature type="compositionally biased region" description="Basic residues" evidence="1">
    <location>
        <begin position="173"/>
        <end position="184"/>
    </location>
</feature>
<feature type="compositionally biased region" description="Polar residues" evidence="1">
    <location>
        <begin position="45"/>
        <end position="55"/>
    </location>
</feature>
<protein>
    <submittedName>
        <fullName evidence="2">Uncharacterized protein</fullName>
    </submittedName>
</protein>